<dbReference type="EMBL" id="DS547104">
    <property type="protein sequence ID" value="EDR07364.1"/>
    <property type="molecule type" value="Genomic_DNA"/>
</dbReference>
<dbReference type="RefSeq" id="XP_001881756.1">
    <property type="nucleotide sequence ID" value="XM_001881721.1"/>
</dbReference>
<evidence type="ECO:0000313" key="3">
    <source>
        <dbReference type="Proteomes" id="UP000001194"/>
    </source>
</evidence>
<sequence>MFKAPSQELMAACLAEHVLRVLQHLSWALDAYITKILADGMRVTANDSIRVFGSKLCFKFSDRRDVHQLEYRRLLQRDPATAYGGLVLVHEAKCMAEFSQNDNFLRIVAVDEAEQSRLRSQELKYAETGVTTCASVVPHTFVRTARIAPRRPGRPTPALTDKEAPLSRHA</sequence>
<dbReference type="KEGG" id="lbc:LACBIDRAFT_327802"/>
<feature type="compositionally biased region" description="Basic and acidic residues" evidence="1">
    <location>
        <begin position="160"/>
        <end position="170"/>
    </location>
</feature>
<dbReference type="Proteomes" id="UP000001194">
    <property type="component" value="Unassembled WGS sequence"/>
</dbReference>
<reference evidence="2 3" key="1">
    <citation type="journal article" date="2008" name="Nature">
        <title>The genome of Laccaria bicolor provides insights into mycorrhizal symbiosis.</title>
        <authorList>
            <person name="Martin F."/>
            <person name="Aerts A."/>
            <person name="Ahren D."/>
            <person name="Brun A."/>
            <person name="Danchin E.G.J."/>
            <person name="Duchaussoy F."/>
            <person name="Gibon J."/>
            <person name="Kohler A."/>
            <person name="Lindquist E."/>
            <person name="Pereda V."/>
            <person name="Salamov A."/>
            <person name="Shapiro H.J."/>
            <person name="Wuyts J."/>
            <person name="Blaudez D."/>
            <person name="Buee M."/>
            <person name="Brokstein P."/>
            <person name="Canbaeck B."/>
            <person name="Cohen D."/>
            <person name="Courty P.E."/>
            <person name="Coutinho P.M."/>
            <person name="Delaruelle C."/>
            <person name="Detter J.C."/>
            <person name="Deveau A."/>
            <person name="DiFazio S."/>
            <person name="Duplessis S."/>
            <person name="Fraissinet-Tachet L."/>
            <person name="Lucic E."/>
            <person name="Frey-Klett P."/>
            <person name="Fourrey C."/>
            <person name="Feussner I."/>
            <person name="Gay G."/>
            <person name="Grimwood J."/>
            <person name="Hoegger P.J."/>
            <person name="Jain P."/>
            <person name="Kilaru S."/>
            <person name="Labbe J."/>
            <person name="Lin Y.C."/>
            <person name="Legue V."/>
            <person name="Le Tacon F."/>
            <person name="Marmeisse R."/>
            <person name="Melayah D."/>
            <person name="Montanini B."/>
            <person name="Muratet M."/>
            <person name="Nehls U."/>
            <person name="Niculita-Hirzel H."/>
            <person name="Oudot-Le Secq M.P."/>
            <person name="Peter M."/>
            <person name="Quesneville H."/>
            <person name="Rajashekar B."/>
            <person name="Reich M."/>
            <person name="Rouhier N."/>
            <person name="Schmutz J."/>
            <person name="Yin T."/>
            <person name="Chalot M."/>
            <person name="Henrissat B."/>
            <person name="Kuees U."/>
            <person name="Lucas S."/>
            <person name="Van de Peer Y."/>
            <person name="Podila G.K."/>
            <person name="Polle A."/>
            <person name="Pukkila P.J."/>
            <person name="Richardson P.M."/>
            <person name="Rouze P."/>
            <person name="Sanders I.R."/>
            <person name="Stajich J.E."/>
            <person name="Tunlid A."/>
            <person name="Tuskan G."/>
            <person name="Grigoriev I.V."/>
        </authorList>
    </citation>
    <scope>NUCLEOTIDE SEQUENCE [LARGE SCALE GENOMIC DNA]</scope>
    <source>
        <strain evidence="3">S238N-H82 / ATCC MYA-4686</strain>
    </source>
</reference>
<feature type="region of interest" description="Disordered" evidence="1">
    <location>
        <begin position="147"/>
        <end position="170"/>
    </location>
</feature>
<dbReference type="GeneID" id="6077480"/>
<evidence type="ECO:0000313" key="2">
    <source>
        <dbReference type="EMBL" id="EDR07364.1"/>
    </source>
</evidence>
<evidence type="ECO:0000256" key="1">
    <source>
        <dbReference type="SAM" id="MobiDB-lite"/>
    </source>
</evidence>
<dbReference type="HOGENOM" id="CLU_1570888_0_0_1"/>
<name>B0DCV9_LACBS</name>
<protein>
    <submittedName>
        <fullName evidence="2">Predicted protein</fullName>
    </submittedName>
</protein>
<organism evidence="3">
    <name type="scientific">Laccaria bicolor (strain S238N-H82 / ATCC MYA-4686)</name>
    <name type="common">Bicoloured deceiver</name>
    <name type="synonym">Laccaria laccata var. bicolor</name>
    <dbReference type="NCBI Taxonomy" id="486041"/>
    <lineage>
        <taxon>Eukaryota</taxon>
        <taxon>Fungi</taxon>
        <taxon>Dikarya</taxon>
        <taxon>Basidiomycota</taxon>
        <taxon>Agaricomycotina</taxon>
        <taxon>Agaricomycetes</taxon>
        <taxon>Agaricomycetidae</taxon>
        <taxon>Agaricales</taxon>
        <taxon>Agaricineae</taxon>
        <taxon>Hydnangiaceae</taxon>
        <taxon>Laccaria</taxon>
    </lineage>
</organism>
<dbReference type="InParanoid" id="B0DCV9"/>
<proteinExistence type="predicted"/>
<keyword evidence="3" id="KW-1185">Reference proteome</keyword>
<accession>B0DCV9</accession>
<dbReference type="AlphaFoldDB" id="B0DCV9"/>
<gene>
    <name evidence="2" type="ORF">LACBIDRAFT_327802</name>
</gene>